<comment type="similarity">
    <text evidence="6">Belongs to the TacA antitoxin family.</text>
</comment>
<gene>
    <name evidence="7" type="ORF">ERS008476_03818</name>
</gene>
<keyword evidence="2" id="KW-1277">Toxin-antitoxin system</keyword>
<dbReference type="Gene3D" id="1.20.5.780">
    <property type="entry name" value="Single helix bin"/>
    <property type="match status" value="1"/>
</dbReference>
<reference evidence="8" key="1">
    <citation type="submission" date="2015-03" db="EMBL/GenBank/DDBJ databases">
        <authorList>
            <consortium name="Pathogen Informatics"/>
        </authorList>
    </citation>
    <scope>NUCLEOTIDE SEQUENCE [LARGE SCALE GENOMIC DNA]</scope>
    <source>
        <strain evidence="8">R148</strain>
    </source>
</reference>
<dbReference type="Proteomes" id="UP000043316">
    <property type="component" value="Unassembled WGS sequence"/>
</dbReference>
<evidence type="ECO:0000313" key="7">
    <source>
        <dbReference type="EMBL" id="CRY56773.1"/>
    </source>
</evidence>
<sequence>MTLALRMLYDKRSEIMAGDHIMPVTNSVSIKRETLNLRIKPAERDLIDRAAKARGKNRTDFVLEAARAAAEEALIEQRIIMADPDAYQAFLARLDQAPEPNDALRKTMQTPAPWEQKK</sequence>
<evidence type="ECO:0000256" key="2">
    <source>
        <dbReference type="ARBA" id="ARBA00022649"/>
    </source>
</evidence>
<keyword evidence="5" id="KW-0804">Transcription</keyword>
<evidence type="ECO:0000256" key="5">
    <source>
        <dbReference type="ARBA" id="ARBA00023163"/>
    </source>
</evidence>
<dbReference type="AlphaFoldDB" id="A0A0H5M007"/>
<proteinExistence type="inferred from homology"/>
<keyword evidence="4" id="KW-0238">DNA-binding</keyword>
<dbReference type="InterPro" id="IPR014795">
    <property type="entry name" value="TacA_1-like"/>
</dbReference>
<accession>A0A0H5M007</accession>
<evidence type="ECO:0000256" key="6">
    <source>
        <dbReference type="ARBA" id="ARBA00049988"/>
    </source>
</evidence>
<dbReference type="PANTHER" id="PTHR35401:SF1">
    <property type="entry name" value="CYTOPLASMIC PROTEIN"/>
    <property type="match status" value="1"/>
</dbReference>
<dbReference type="SUPFAM" id="SSF47598">
    <property type="entry name" value="Ribbon-helix-helix"/>
    <property type="match status" value="1"/>
</dbReference>
<name>A0A0H5M007_YERIN</name>
<evidence type="ECO:0000256" key="3">
    <source>
        <dbReference type="ARBA" id="ARBA00023015"/>
    </source>
</evidence>
<evidence type="ECO:0000256" key="1">
    <source>
        <dbReference type="ARBA" id="ARBA00022491"/>
    </source>
</evidence>
<keyword evidence="3" id="KW-0805">Transcription regulation</keyword>
<evidence type="ECO:0000256" key="4">
    <source>
        <dbReference type="ARBA" id="ARBA00023125"/>
    </source>
</evidence>
<organism evidence="7 8">
    <name type="scientific">Yersinia intermedia</name>
    <dbReference type="NCBI Taxonomy" id="631"/>
    <lineage>
        <taxon>Bacteria</taxon>
        <taxon>Pseudomonadati</taxon>
        <taxon>Pseudomonadota</taxon>
        <taxon>Gammaproteobacteria</taxon>
        <taxon>Enterobacterales</taxon>
        <taxon>Yersiniaceae</taxon>
        <taxon>Yersinia</taxon>
    </lineage>
</organism>
<dbReference type="Pfam" id="PF08681">
    <property type="entry name" value="TacA1"/>
    <property type="match status" value="1"/>
</dbReference>
<keyword evidence="1" id="KW-0678">Repressor</keyword>
<dbReference type="EMBL" id="CWJI01000017">
    <property type="protein sequence ID" value="CRY56773.1"/>
    <property type="molecule type" value="Genomic_DNA"/>
</dbReference>
<dbReference type="GO" id="GO:0003677">
    <property type="term" value="F:DNA binding"/>
    <property type="evidence" value="ECO:0007669"/>
    <property type="project" value="UniProtKB-KW"/>
</dbReference>
<protein>
    <submittedName>
        <fullName evidence="7">Uncharacterized protein conserved in bacteria</fullName>
    </submittedName>
</protein>
<dbReference type="PANTHER" id="PTHR35401">
    <property type="entry name" value="COPG FAMILY HELIX-TURN-HELIX PROTEIN-RELATED-RELATED"/>
    <property type="match status" value="1"/>
</dbReference>
<dbReference type="InterPro" id="IPR010985">
    <property type="entry name" value="Ribbon_hlx_hlx"/>
</dbReference>
<evidence type="ECO:0000313" key="8">
    <source>
        <dbReference type="Proteomes" id="UP000043316"/>
    </source>
</evidence>
<dbReference type="GO" id="GO:0006355">
    <property type="term" value="P:regulation of DNA-templated transcription"/>
    <property type="evidence" value="ECO:0007669"/>
    <property type="project" value="InterPro"/>
</dbReference>